<proteinExistence type="predicted"/>
<protein>
    <submittedName>
        <fullName evidence="1">Uncharacterized protein</fullName>
    </submittedName>
</protein>
<organism evidence="1 2">
    <name type="scientific">Choiromyces venosus 120613-1</name>
    <dbReference type="NCBI Taxonomy" id="1336337"/>
    <lineage>
        <taxon>Eukaryota</taxon>
        <taxon>Fungi</taxon>
        <taxon>Dikarya</taxon>
        <taxon>Ascomycota</taxon>
        <taxon>Pezizomycotina</taxon>
        <taxon>Pezizomycetes</taxon>
        <taxon>Pezizales</taxon>
        <taxon>Tuberaceae</taxon>
        <taxon>Choiromyces</taxon>
    </lineage>
</organism>
<keyword evidence="2" id="KW-1185">Reference proteome</keyword>
<sequence length="66" mass="7456">MEILEPFKTWSLKLQGKCSNGSIYDIFPAMDDLLSSLEIAKLHYSLSTPSHHLQTSTDTAWAMLNK</sequence>
<dbReference type="Proteomes" id="UP000276215">
    <property type="component" value="Unassembled WGS sequence"/>
</dbReference>
<reference evidence="1 2" key="1">
    <citation type="journal article" date="2018" name="Nat. Ecol. Evol.">
        <title>Pezizomycetes genomes reveal the molecular basis of ectomycorrhizal truffle lifestyle.</title>
        <authorList>
            <person name="Murat C."/>
            <person name="Payen T."/>
            <person name="Noel B."/>
            <person name="Kuo A."/>
            <person name="Morin E."/>
            <person name="Chen J."/>
            <person name="Kohler A."/>
            <person name="Krizsan K."/>
            <person name="Balestrini R."/>
            <person name="Da Silva C."/>
            <person name="Montanini B."/>
            <person name="Hainaut M."/>
            <person name="Levati E."/>
            <person name="Barry K.W."/>
            <person name="Belfiori B."/>
            <person name="Cichocki N."/>
            <person name="Clum A."/>
            <person name="Dockter R.B."/>
            <person name="Fauchery L."/>
            <person name="Guy J."/>
            <person name="Iotti M."/>
            <person name="Le Tacon F."/>
            <person name="Lindquist E.A."/>
            <person name="Lipzen A."/>
            <person name="Malagnac F."/>
            <person name="Mello A."/>
            <person name="Molinier V."/>
            <person name="Miyauchi S."/>
            <person name="Poulain J."/>
            <person name="Riccioni C."/>
            <person name="Rubini A."/>
            <person name="Sitrit Y."/>
            <person name="Splivallo R."/>
            <person name="Traeger S."/>
            <person name="Wang M."/>
            <person name="Zifcakova L."/>
            <person name="Wipf D."/>
            <person name="Zambonelli A."/>
            <person name="Paolocci F."/>
            <person name="Nowrousian M."/>
            <person name="Ottonello S."/>
            <person name="Baldrian P."/>
            <person name="Spatafora J.W."/>
            <person name="Henrissat B."/>
            <person name="Nagy L.G."/>
            <person name="Aury J.M."/>
            <person name="Wincker P."/>
            <person name="Grigoriev I.V."/>
            <person name="Bonfante P."/>
            <person name="Martin F.M."/>
        </authorList>
    </citation>
    <scope>NUCLEOTIDE SEQUENCE [LARGE SCALE GENOMIC DNA]</scope>
    <source>
        <strain evidence="1 2">120613-1</strain>
    </source>
</reference>
<evidence type="ECO:0000313" key="1">
    <source>
        <dbReference type="EMBL" id="RPA88696.1"/>
    </source>
</evidence>
<dbReference type="AlphaFoldDB" id="A0A3N4ISC0"/>
<accession>A0A3N4ISC0</accession>
<gene>
    <name evidence="1" type="ORF">L873DRAFT_886571</name>
</gene>
<name>A0A3N4ISC0_9PEZI</name>
<evidence type="ECO:0000313" key="2">
    <source>
        <dbReference type="Proteomes" id="UP000276215"/>
    </source>
</evidence>
<dbReference type="EMBL" id="ML120706">
    <property type="protein sequence ID" value="RPA88696.1"/>
    <property type="molecule type" value="Genomic_DNA"/>
</dbReference>